<dbReference type="GO" id="GO:0032259">
    <property type="term" value="P:methylation"/>
    <property type="evidence" value="ECO:0007669"/>
    <property type="project" value="UniProtKB-KW"/>
</dbReference>
<keyword evidence="3" id="KW-1185">Reference proteome</keyword>
<protein>
    <submittedName>
        <fullName evidence="2">Class I SAM-dependent methyltransferase</fullName>
    </submittedName>
</protein>
<dbReference type="Pfam" id="PF13489">
    <property type="entry name" value="Methyltransf_23"/>
    <property type="match status" value="1"/>
</dbReference>
<reference evidence="2" key="1">
    <citation type="submission" date="2021-03" db="EMBL/GenBank/DDBJ databases">
        <title>Pengzhenrongella sicca gen. nov., sp. nov., a new member of suborder Micrococcineae isolated from High-Arctic tundra soil.</title>
        <authorList>
            <person name="Peng F."/>
        </authorList>
    </citation>
    <scope>NUCLEOTIDE SEQUENCE</scope>
    <source>
        <strain evidence="2">LRZ-2</strain>
    </source>
</reference>
<dbReference type="Proteomes" id="UP000663937">
    <property type="component" value="Chromosome"/>
</dbReference>
<dbReference type="SUPFAM" id="SSF53335">
    <property type="entry name" value="S-adenosyl-L-methionine-dependent methyltransferases"/>
    <property type="match status" value="1"/>
</dbReference>
<dbReference type="CDD" id="cd02440">
    <property type="entry name" value="AdoMet_MTases"/>
    <property type="match status" value="1"/>
</dbReference>
<dbReference type="RefSeq" id="WP_227424553.1">
    <property type="nucleotide sequence ID" value="NZ_CP071868.1"/>
</dbReference>
<keyword evidence="2" id="KW-0808">Transferase</keyword>
<feature type="region of interest" description="Disordered" evidence="1">
    <location>
        <begin position="135"/>
        <end position="156"/>
    </location>
</feature>
<name>A0A8A4ZI80_9MICO</name>
<evidence type="ECO:0000313" key="2">
    <source>
        <dbReference type="EMBL" id="QTE30227.1"/>
    </source>
</evidence>
<dbReference type="AlphaFoldDB" id="A0A8A4ZI80"/>
<dbReference type="GO" id="GO:0008168">
    <property type="term" value="F:methyltransferase activity"/>
    <property type="evidence" value="ECO:0007669"/>
    <property type="project" value="UniProtKB-KW"/>
</dbReference>
<accession>A0A8A4ZI80</accession>
<dbReference type="InterPro" id="IPR029063">
    <property type="entry name" value="SAM-dependent_MTases_sf"/>
</dbReference>
<keyword evidence="2" id="KW-0489">Methyltransferase</keyword>
<gene>
    <name evidence="2" type="ORF">J4E96_04260</name>
</gene>
<sequence length="393" mass="43744">MKDTMLRNSDVATMMRKVRGTLSRARRERDDGVLFIELESLDRFGLDALRRDARLVVDLPSGSGRPVIGPVIVFSKRVFRRLVRWYVKPIALQQSGVNERLLDVDARVAGVAARAEAGVTDLLIRLEELEHEVDRLSSEAPRRAQQSRPDSDESSALDLSVQRLLAYSGFEDRHRGSQEVVRPLLATYLKYFEDSKAVVDLGSGRGEFVSVLEEAGIHGYGVDSDESQVATARAAGRDVRLEDAVEHLHGLGVGEVDGVFSSQVAEHLTTNELMTTIDLVRRKLAPGGVFVMETPNPEALFIFSTFFYVDLTHIKPIHPEALRWAFEACGFDDVQIVRTQKVPDSARLQAIPAELRGEPGWDVVGHNLDMLNDLIYGYQHYAVVGRKPEAGSR</sequence>
<evidence type="ECO:0000313" key="3">
    <source>
        <dbReference type="Proteomes" id="UP000663937"/>
    </source>
</evidence>
<proteinExistence type="predicted"/>
<organism evidence="2 3">
    <name type="scientific">Pengzhenrongella sicca</name>
    <dbReference type="NCBI Taxonomy" id="2819238"/>
    <lineage>
        <taxon>Bacteria</taxon>
        <taxon>Bacillati</taxon>
        <taxon>Actinomycetota</taxon>
        <taxon>Actinomycetes</taxon>
        <taxon>Micrococcales</taxon>
        <taxon>Pengzhenrongella</taxon>
    </lineage>
</organism>
<dbReference type="Gene3D" id="3.40.50.150">
    <property type="entry name" value="Vaccinia Virus protein VP39"/>
    <property type="match status" value="1"/>
</dbReference>
<evidence type="ECO:0000256" key="1">
    <source>
        <dbReference type="SAM" id="MobiDB-lite"/>
    </source>
</evidence>
<dbReference type="KEGG" id="psic:J4E96_04260"/>
<dbReference type="PANTHER" id="PTHR43861">
    <property type="entry name" value="TRANS-ACONITATE 2-METHYLTRANSFERASE-RELATED"/>
    <property type="match status" value="1"/>
</dbReference>
<dbReference type="EMBL" id="CP071868">
    <property type="protein sequence ID" value="QTE30227.1"/>
    <property type="molecule type" value="Genomic_DNA"/>
</dbReference>